<evidence type="ECO:0000313" key="3">
    <source>
        <dbReference type="Proteomes" id="UP001496674"/>
    </source>
</evidence>
<gene>
    <name evidence="2" type="ORF">BSYN_14720</name>
</gene>
<dbReference type="Gene3D" id="3.40.960.10">
    <property type="entry name" value="VSR Endonuclease"/>
    <property type="match status" value="1"/>
</dbReference>
<keyword evidence="3" id="KW-1185">Reference proteome</keyword>
<evidence type="ECO:0000313" key="2">
    <source>
        <dbReference type="EMBL" id="BEG99207.1"/>
    </source>
</evidence>
<dbReference type="InterPro" id="IPR024402">
    <property type="entry name" value="DUF2726"/>
</dbReference>
<dbReference type="Pfam" id="PF10881">
    <property type="entry name" value="DUF2726"/>
    <property type="match status" value="1"/>
</dbReference>
<reference evidence="2 3" key="1">
    <citation type="submission" date="2023-04" db="EMBL/GenBank/DDBJ databases">
        <title>Draft genome sequence of acteroides sedimenti strain YN3PY1.</title>
        <authorList>
            <person name="Yoshida N."/>
        </authorList>
    </citation>
    <scope>NUCLEOTIDE SEQUENCE [LARGE SCALE GENOMIC DNA]</scope>
    <source>
        <strain evidence="2 3">YN3PY1</strain>
    </source>
</reference>
<sequence length="97" mass="10963">MSNYKQSDLKGSIQLRDFTLLSTEEENFAKNPLTHIDFLIYNKVSKKPVLAIETDGYAYHKGKNAEAQTARDQLNDSILAKYDIPLLRLATTGSNEK</sequence>
<accession>A0ABM8IFX7</accession>
<protein>
    <recommendedName>
        <fullName evidence="1">DUF2726 domain-containing protein</fullName>
    </recommendedName>
</protein>
<feature type="domain" description="DUF2726" evidence="1">
    <location>
        <begin position="27"/>
        <end position="94"/>
    </location>
</feature>
<dbReference type="Proteomes" id="UP001496674">
    <property type="component" value="Chromosome"/>
</dbReference>
<proteinExistence type="predicted"/>
<organism evidence="2 3">
    <name type="scientific">Bacteroides sedimenti</name>
    <dbReference type="NCBI Taxonomy" id="2136147"/>
    <lineage>
        <taxon>Bacteria</taxon>
        <taxon>Pseudomonadati</taxon>
        <taxon>Bacteroidota</taxon>
        <taxon>Bacteroidia</taxon>
        <taxon>Bacteroidales</taxon>
        <taxon>Bacteroidaceae</taxon>
        <taxon>Bacteroides</taxon>
    </lineage>
</organism>
<name>A0ABM8IFX7_9BACE</name>
<dbReference type="RefSeq" id="WP_353329582.1">
    <property type="nucleotide sequence ID" value="NZ_AP028055.1"/>
</dbReference>
<dbReference type="EMBL" id="AP028055">
    <property type="protein sequence ID" value="BEG99207.1"/>
    <property type="molecule type" value="Genomic_DNA"/>
</dbReference>
<evidence type="ECO:0000259" key="1">
    <source>
        <dbReference type="Pfam" id="PF10881"/>
    </source>
</evidence>